<sequence>MMSLVVNWGVSFGMMPELKYVTPDEMKRLDAFAIETIGIPGVVLMENAGRAVFEAAYKGLAGRELPALVFCGRGNNGGDGFVVARHLINHGIETDVFVVGAISKVKGDALVNLRILRNMDIPINRVTKKTLPEIRQKLKRCGVVIDALLGTGLSGEVTGLYGEVITLINEAGCPVVAVDIPSGLDGATGKPLGVAVVANVTVTFHLPKKGFENPPARRYTGELRVADIGIPVGPSAAVRP</sequence>
<evidence type="ECO:0000313" key="12">
    <source>
        <dbReference type="EMBL" id="RJP73397.1"/>
    </source>
</evidence>
<evidence type="ECO:0000313" key="13">
    <source>
        <dbReference type="Proteomes" id="UP000285961"/>
    </source>
</evidence>
<dbReference type="PANTHER" id="PTHR13232:SF10">
    <property type="entry name" value="NAD(P)H-HYDRATE EPIMERASE"/>
    <property type="match status" value="1"/>
</dbReference>
<dbReference type="PROSITE" id="PS51385">
    <property type="entry name" value="YJEF_N"/>
    <property type="match status" value="1"/>
</dbReference>
<feature type="binding site" evidence="10">
    <location>
        <position position="161"/>
    </location>
    <ligand>
        <name>(6S)-NADPHX</name>
        <dbReference type="ChEBI" id="CHEBI:64076"/>
    </ligand>
</feature>
<dbReference type="InterPro" id="IPR004443">
    <property type="entry name" value="YjeF_N_dom"/>
</dbReference>
<protein>
    <recommendedName>
        <fullName evidence="3 10">NAD(P)H-hydrate epimerase</fullName>
        <ecNumber evidence="3 10">5.1.99.6</ecNumber>
    </recommendedName>
    <alternativeName>
        <fullName evidence="10">NAD(P)HX epimerase</fullName>
    </alternativeName>
</protein>
<evidence type="ECO:0000256" key="1">
    <source>
        <dbReference type="ARBA" id="ARBA00000013"/>
    </source>
</evidence>
<evidence type="ECO:0000256" key="4">
    <source>
        <dbReference type="ARBA" id="ARBA00022723"/>
    </source>
</evidence>
<dbReference type="HAMAP" id="MF_01966">
    <property type="entry name" value="NADHX_epimerase"/>
    <property type="match status" value="1"/>
</dbReference>
<evidence type="ECO:0000256" key="5">
    <source>
        <dbReference type="ARBA" id="ARBA00022741"/>
    </source>
</evidence>
<organism evidence="12 13">
    <name type="scientific">Candidatus Abyssobacteria bacterium SURF_17</name>
    <dbReference type="NCBI Taxonomy" id="2093361"/>
    <lineage>
        <taxon>Bacteria</taxon>
        <taxon>Pseudomonadati</taxon>
        <taxon>Candidatus Hydrogenedentota</taxon>
        <taxon>Candidatus Abyssobacteria</taxon>
    </lineage>
</organism>
<evidence type="ECO:0000256" key="2">
    <source>
        <dbReference type="ARBA" id="ARBA00000909"/>
    </source>
</evidence>
<evidence type="ECO:0000256" key="6">
    <source>
        <dbReference type="ARBA" id="ARBA00022857"/>
    </source>
</evidence>
<keyword evidence="4 10" id="KW-0479">Metal-binding</keyword>
<feature type="binding site" evidence="10">
    <location>
        <begin position="75"/>
        <end position="79"/>
    </location>
    <ligand>
        <name>(6S)-NADPHX</name>
        <dbReference type="ChEBI" id="CHEBI:64076"/>
    </ligand>
</feature>
<dbReference type="GO" id="GO:0052856">
    <property type="term" value="F:NAD(P)HX epimerase activity"/>
    <property type="evidence" value="ECO:0007669"/>
    <property type="project" value="UniProtKB-UniRule"/>
</dbReference>
<dbReference type="Proteomes" id="UP000285961">
    <property type="component" value="Unassembled WGS sequence"/>
</dbReference>
<accession>A0A419F4U4</accession>
<dbReference type="NCBIfam" id="TIGR00197">
    <property type="entry name" value="yjeF_nterm"/>
    <property type="match status" value="1"/>
</dbReference>
<comment type="function">
    <text evidence="10">Catalyzes the epimerization of the S- and R-forms of NAD(P)HX, a damaged form of NAD(P)H that is a result of enzymatic or heat-dependent hydration. This is a prerequisite for the S-specific NAD(P)H-hydrate dehydratase to allow the repair of both epimers of NAD(P)HX.</text>
</comment>
<comment type="caution">
    <text evidence="12">The sequence shown here is derived from an EMBL/GenBank/DDBJ whole genome shotgun (WGS) entry which is preliminary data.</text>
</comment>
<comment type="catalytic activity">
    <reaction evidence="2 10">
        <text>(6R)-NADPHX = (6S)-NADPHX</text>
        <dbReference type="Rhea" id="RHEA:32227"/>
        <dbReference type="ChEBI" id="CHEBI:64076"/>
        <dbReference type="ChEBI" id="CHEBI:64077"/>
        <dbReference type="EC" id="5.1.99.6"/>
    </reaction>
</comment>
<keyword evidence="8 10" id="KW-0520">NAD</keyword>
<feature type="binding site" evidence="10">
    <location>
        <position position="146"/>
    </location>
    <ligand>
        <name>K(+)</name>
        <dbReference type="ChEBI" id="CHEBI:29103"/>
    </ligand>
</feature>
<reference evidence="12 13" key="1">
    <citation type="journal article" date="2017" name="ISME J.">
        <title>Energy and carbon metabolisms in a deep terrestrial subsurface fluid microbial community.</title>
        <authorList>
            <person name="Momper L."/>
            <person name="Jungbluth S.P."/>
            <person name="Lee M.D."/>
            <person name="Amend J.P."/>
        </authorList>
    </citation>
    <scope>NUCLEOTIDE SEQUENCE [LARGE SCALE GENOMIC DNA]</scope>
    <source>
        <strain evidence="12">SURF_17</strain>
    </source>
</reference>
<evidence type="ECO:0000256" key="9">
    <source>
        <dbReference type="ARBA" id="ARBA00023235"/>
    </source>
</evidence>
<feature type="domain" description="YjeF N-terminal" evidence="11">
    <location>
        <begin position="26"/>
        <end position="236"/>
    </location>
</feature>
<evidence type="ECO:0000259" key="11">
    <source>
        <dbReference type="PROSITE" id="PS51385"/>
    </source>
</evidence>
<keyword evidence="9 10" id="KW-0413">Isomerase</keyword>
<comment type="catalytic activity">
    <reaction evidence="1 10">
        <text>(6R)-NADHX = (6S)-NADHX</text>
        <dbReference type="Rhea" id="RHEA:32215"/>
        <dbReference type="ChEBI" id="CHEBI:64074"/>
        <dbReference type="ChEBI" id="CHEBI:64075"/>
        <dbReference type="EC" id="5.1.99.6"/>
    </reaction>
</comment>
<comment type="similarity">
    <text evidence="10">Belongs to the NnrE/AIBP family.</text>
</comment>
<keyword evidence="7 10" id="KW-0630">Potassium</keyword>
<proteinExistence type="inferred from homology"/>
<evidence type="ECO:0000256" key="10">
    <source>
        <dbReference type="HAMAP-Rule" id="MF_01966"/>
    </source>
</evidence>
<dbReference type="InterPro" id="IPR032976">
    <property type="entry name" value="YJEFN_prot_NAXE-like"/>
</dbReference>
<comment type="cofactor">
    <cofactor evidence="10">
        <name>K(+)</name>
        <dbReference type="ChEBI" id="CHEBI:29103"/>
    </cofactor>
    <text evidence="10">Binds 1 potassium ion per subunit.</text>
</comment>
<gene>
    <name evidence="10" type="primary">nnrE</name>
    <name evidence="12" type="ORF">C4532_04640</name>
</gene>
<dbReference type="GO" id="GO:0000166">
    <property type="term" value="F:nucleotide binding"/>
    <property type="evidence" value="ECO:0007669"/>
    <property type="project" value="UniProtKB-KW"/>
</dbReference>
<dbReference type="SUPFAM" id="SSF64153">
    <property type="entry name" value="YjeF N-terminal domain-like"/>
    <property type="match status" value="1"/>
</dbReference>
<evidence type="ECO:0000256" key="8">
    <source>
        <dbReference type="ARBA" id="ARBA00023027"/>
    </source>
</evidence>
<feature type="binding site" evidence="10">
    <location>
        <position position="179"/>
    </location>
    <ligand>
        <name>(6S)-NADPHX</name>
        <dbReference type="ChEBI" id="CHEBI:64076"/>
    </ligand>
</feature>
<dbReference type="Pfam" id="PF03853">
    <property type="entry name" value="YjeF_N"/>
    <property type="match status" value="1"/>
</dbReference>
<evidence type="ECO:0000256" key="7">
    <source>
        <dbReference type="ARBA" id="ARBA00022958"/>
    </source>
</evidence>
<feature type="binding site" evidence="10">
    <location>
        <position position="182"/>
    </location>
    <ligand>
        <name>K(+)</name>
        <dbReference type="ChEBI" id="CHEBI:29103"/>
    </ligand>
</feature>
<dbReference type="PANTHER" id="PTHR13232">
    <property type="entry name" value="NAD(P)H-HYDRATE EPIMERASE"/>
    <property type="match status" value="1"/>
</dbReference>
<keyword evidence="5 10" id="KW-0547">Nucleotide-binding</keyword>
<dbReference type="InterPro" id="IPR036652">
    <property type="entry name" value="YjeF_N_dom_sf"/>
</dbReference>
<dbReference type="EMBL" id="QZKI01000028">
    <property type="protein sequence ID" value="RJP73397.1"/>
    <property type="molecule type" value="Genomic_DNA"/>
</dbReference>
<dbReference type="EC" id="5.1.99.6" evidence="3 10"/>
<dbReference type="Gene3D" id="3.40.50.10260">
    <property type="entry name" value="YjeF N-terminal domain"/>
    <property type="match status" value="1"/>
</dbReference>
<feature type="binding site" evidence="10">
    <location>
        <position position="76"/>
    </location>
    <ligand>
        <name>K(+)</name>
        <dbReference type="ChEBI" id="CHEBI:29103"/>
    </ligand>
</feature>
<feature type="binding site" evidence="10">
    <location>
        <begin position="150"/>
        <end position="156"/>
    </location>
    <ligand>
        <name>(6S)-NADPHX</name>
        <dbReference type="ChEBI" id="CHEBI:64076"/>
    </ligand>
</feature>
<keyword evidence="6 10" id="KW-0521">NADP</keyword>
<dbReference type="GO" id="GO:0046872">
    <property type="term" value="F:metal ion binding"/>
    <property type="evidence" value="ECO:0007669"/>
    <property type="project" value="UniProtKB-KW"/>
</dbReference>
<name>A0A419F4U4_9BACT</name>
<evidence type="ECO:0000256" key="3">
    <source>
        <dbReference type="ARBA" id="ARBA00012228"/>
    </source>
</evidence>
<dbReference type="AlphaFoldDB" id="A0A419F4U4"/>